<dbReference type="SUPFAM" id="SSF88659">
    <property type="entry name" value="Sigma3 and sigma4 domains of RNA polymerase sigma factors"/>
    <property type="match status" value="1"/>
</dbReference>
<dbReference type="RefSeq" id="WP_283433798.1">
    <property type="nucleotide sequence ID" value="NZ_FXUG01000010.1"/>
</dbReference>
<dbReference type="PANTHER" id="PTHR43133:SF62">
    <property type="entry name" value="RNA POLYMERASE SIGMA FACTOR SIGZ"/>
    <property type="match status" value="1"/>
</dbReference>
<evidence type="ECO:0000259" key="5">
    <source>
        <dbReference type="Pfam" id="PF04542"/>
    </source>
</evidence>
<dbReference type="NCBIfam" id="TIGR02937">
    <property type="entry name" value="sigma70-ECF"/>
    <property type="match status" value="1"/>
</dbReference>
<sequence length="208" mass="22737">MTESVLTRIAEGDRSAVDDCLDRYGGLVWSLAKRWIGNADDAEDAVQEIFVELWQQAGRFDPAVAAETTFVAMIARRRLIDRRRKDSRAPAMEPISVDPVDVTAKCELEETLVRGEEAAQAQECLEKLTTTQQQVLKLSVHQGASHTLIAGKLSLPLGSVKSYARRGLLQLRDCMQRSAEAIESAGLAATRANVSHPASKFPSTGSRS</sequence>
<organism evidence="7 8">
    <name type="scientific">Neorhodopirellula lusitana</name>
    <dbReference type="NCBI Taxonomy" id="445327"/>
    <lineage>
        <taxon>Bacteria</taxon>
        <taxon>Pseudomonadati</taxon>
        <taxon>Planctomycetota</taxon>
        <taxon>Planctomycetia</taxon>
        <taxon>Pirellulales</taxon>
        <taxon>Pirellulaceae</taxon>
        <taxon>Neorhodopirellula</taxon>
    </lineage>
</organism>
<dbReference type="Proteomes" id="UP001158067">
    <property type="component" value="Unassembled WGS sequence"/>
</dbReference>
<dbReference type="EMBL" id="FXUG01000010">
    <property type="protein sequence ID" value="SMP66612.1"/>
    <property type="molecule type" value="Genomic_DNA"/>
</dbReference>
<evidence type="ECO:0000259" key="6">
    <source>
        <dbReference type="Pfam" id="PF08281"/>
    </source>
</evidence>
<dbReference type="InterPro" id="IPR039425">
    <property type="entry name" value="RNA_pol_sigma-70-like"/>
</dbReference>
<evidence type="ECO:0000256" key="3">
    <source>
        <dbReference type="ARBA" id="ARBA00023082"/>
    </source>
</evidence>
<keyword evidence="3" id="KW-0731">Sigma factor</keyword>
<dbReference type="InterPro" id="IPR013324">
    <property type="entry name" value="RNA_pol_sigma_r3/r4-like"/>
</dbReference>
<dbReference type="Pfam" id="PF04542">
    <property type="entry name" value="Sigma70_r2"/>
    <property type="match status" value="1"/>
</dbReference>
<dbReference type="InterPro" id="IPR036388">
    <property type="entry name" value="WH-like_DNA-bd_sf"/>
</dbReference>
<feature type="domain" description="RNA polymerase sigma-70 region 2" evidence="5">
    <location>
        <begin position="22"/>
        <end position="88"/>
    </location>
</feature>
<evidence type="ECO:0000256" key="1">
    <source>
        <dbReference type="ARBA" id="ARBA00010641"/>
    </source>
</evidence>
<reference evidence="7 8" key="1">
    <citation type="submission" date="2017-05" db="EMBL/GenBank/DDBJ databases">
        <authorList>
            <person name="Varghese N."/>
            <person name="Submissions S."/>
        </authorList>
    </citation>
    <scope>NUCLEOTIDE SEQUENCE [LARGE SCALE GENOMIC DNA]</scope>
    <source>
        <strain evidence="7 8">DSM 25457</strain>
    </source>
</reference>
<dbReference type="SUPFAM" id="SSF88946">
    <property type="entry name" value="Sigma2 domain of RNA polymerase sigma factors"/>
    <property type="match status" value="1"/>
</dbReference>
<keyword evidence="2" id="KW-0805">Transcription regulation</keyword>
<comment type="similarity">
    <text evidence="1">Belongs to the sigma-70 factor family. ECF subfamily.</text>
</comment>
<accession>A0ABY1QBG2</accession>
<evidence type="ECO:0000256" key="2">
    <source>
        <dbReference type="ARBA" id="ARBA00023015"/>
    </source>
</evidence>
<dbReference type="PANTHER" id="PTHR43133">
    <property type="entry name" value="RNA POLYMERASE ECF-TYPE SIGMA FACTO"/>
    <property type="match status" value="1"/>
</dbReference>
<dbReference type="InterPro" id="IPR013325">
    <property type="entry name" value="RNA_pol_sigma_r2"/>
</dbReference>
<feature type="domain" description="RNA polymerase sigma factor 70 region 4 type 2" evidence="6">
    <location>
        <begin position="120"/>
        <end position="171"/>
    </location>
</feature>
<dbReference type="Gene3D" id="1.10.1740.10">
    <property type="match status" value="1"/>
</dbReference>
<dbReference type="Gene3D" id="1.10.10.10">
    <property type="entry name" value="Winged helix-like DNA-binding domain superfamily/Winged helix DNA-binding domain"/>
    <property type="match status" value="1"/>
</dbReference>
<protein>
    <submittedName>
        <fullName evidence="7">RNA polymerase sigma-70 factor, ECF subfamily</fullName>
    </submittedName>
</protein>
<dbReference type="InterPro" id="IPR007627">
    <property type="entry name" value="RNA_pol_sigma70_r2"/>
</dbReference>
<keyword evidence="4" id="KW-0804">Transcription</keyword>
<dbReference type="Pfam" id="PF08281">
    <property type="entry name" value="Sigma70_r4_2"/>
    <property type="match status" value="1"/>
</dbReference>
<gene>
    <name evidence="7" type="ORF">SAMN06265222_11022</name>
</gene>
<evidence type="ECO:0000313" key="7">
    <source>
        <dbReference type="EMBL" id="SMP66612.1"/>
    </source>
</evidence>
<dbReference type="InterPro" id="IPR014284">
    <property type="entry name" value="RNA_pol_sigma-70_dom"/>
</dbReference>
<keyword evidence="8" id="KW-1185">Reference proteome</keyword>
<name>A0ABY1QBG2_9BACT</name>
<evidence type="ECO:0000313" key="8">
    <source>
        <dbReference type="Proteomes" id="UP001158067"/>
    </source>
</evidence>
<dbReference type="InterPro" id="IPR013249">
    <property type="entry name" value="RNA_pol_sigma70_r4_t2"/>
</dbReference>
<comment type="caution">
    <text evidence="7">The sequence shown here is derived from an EMBL/GenBank/DDBJ whole genome shotgun (WGS) entry which is preliminary data.</text>
</comment>
<evidence type="ECO:0000256" key="4">
    <source>
        <dbReference type="ARBA" id="ARBA00023163"/>
    </source>
</evidence>
<proteinExistence type="inferred from homology"/>